<dbReference type="InterPro" id="IPR013568">
    <property type="entry name" value="SEFIR_dom"/>
</dbReference>
<dbReference type="RefSeq" id="XP_033795718.1">
    <property type="nucleotide sequence ID" value="XM_033939827.1"/>
</dbReference>
<sequence length="514" mass="58608">MHRRIPEEVDESVCWTSDPSNLETDEICKENMVCERTSRTAQKSAESRIQVSVSSEQQTPPHHNDLLHLKEEFSKSCWGRQPEEFPSDFIPGASPTSGLHLRKGQQVHYGSSARSSDIGHSSVISHTSSSAMSPEPSLGEGHSQTTSRSKQLQDPPSKDTGYDSQPQAQTQDLMGISKLEPPLPLTSVVNFPESPGPLLSRDVIEAGHRRYPGCPQMQYPQAAWPLQQHCHTNDLYQHTPNDKTCGIQRAYQQFMPSSQALPQDAESYLHPQQQIFPKYPAPRRVGLEDELETPEVLLYQQQKFTPSMPGPPQMWKQQSQPRHGLQNPVPDGLGSFRGTLRMSNLPEELRKVFITYSVDTASEVLDLVQVLFSYGFHTAIDMFEDTVRGIDIIKWMERYLSDKTVMIIIALSPKYMQDVDGDDSLLTKDKHGLHTKYIHRMMQIEFIEQGSMNFRFIPVLFPNAKQDDVPTWLRNTHIYRWPNNKKQILLRLLREEEYIPPRIGPPPTIHVMPI</sequence>
<dbReference type="GO" id="GO:0043123">
    <property type="term" value="P:positive regulation of canonical NF-kappaB signal transduction"/>
    <property type="evidence" value="ECO:0007669"/>
    <property type="project" value="TreeGrafter"/>
</dbReference>
<accession>A0A6P8R6G5</accession>
<organism evidence="3 4">
    <name type="scientific">Geotrypetes seraphini</name>
    <name type="common">Gaboon caecilian</name>
    <name type="synonym">Caecilia seraphini</name>
    <dbReference type="NCBI Taxonomy" id="260995"/>
    <lineage>
        <taxon>Eukaryota</taxon>
        <taxon>Metazoa</taxon>
        <taxon>Chordata</taxon>
        <taxon>Craniata</taxon>
        <taxon>Vertebrata</taxon>
        <taxon>Euteleostomi</taxon>
        <taxon>Amphibia</taxon>
        <taxon>Gymnophiona</taxon>
        <taxon>Geotrypetes</taxon>
    </lineage>
</organism>
<dbReference type="InterPro" id="IPR053047">
    <property type="entry name" value="E3_ubiq_ligase_TRAF3IP2"/>
</dbReference>
<evidence type="ECO:0000313" key="3">
    <source>
        <dbReference type="Proteomes" id="UP000515159"/>
    </source>
</evidence>
<dbReference type="CTD" id="10758"/>
<dbReference type="PANTHER" id="PTHR34257">
    <property type="entry name" value="ADAPTER PROTEIN CIKS"/>
    <property type="match status" value="1"/>
</dbReference>
<reference evidence="4" key="1">
    <citation type="submission" date="2025-08" db="UniProtKB">
        <authorList>
            <consortium name="RefSeq"/>
        </authorList>
    </citation>
    <scope>IDENTIFICATION</scope>
</reference>
<feature type="region of interest" description="Disordered" evidence="1">
    <location>
        <begin position="39"/>
        <end position="65"/>
    </location>
</feature>
<feature type="compositionally biased region" description="Low complexity" evidence="1">
    <location>
        <begin position="121"/>
        <end position="133"/>
    </location>
</feature>
<dbReference type="InParanoid" id="A0A6P8R6G5"/>
<feature type="compositionally biased region" description="Polar residues" evidence="1">
    <location>
        <begin position="39"/>
        <end position="61"/>
    </location>
</feature>
<protein>
    <submittedName>
        <fullName evidence="4">Adapter protein CIKS</fullName>
    </submittedName>
</protein>
<feature type="compositionally biased region" description="Polar residues" evidence="1">
    <location>
        <begin position="142"/>
        <end position="154"/>
    </location>
</feature>
<dbReference type="Pfam" id="PF08357">
    <property type="entry name" value="SEFIR"/>
    <property type="match status" value="1"/>
</dbReference>
<dbReference type="FunCoup" id="A0A6P8R6G5">
    <property type="interactions" value="210"/>
</dbReference>
<feature type="domain" description="SEFIR" evidence="2">
    <location>
        <begin position="349"/>
        <end position="490"/>
    </location>
</feature>
<evidence type="ECO:0000259" key="2">
    <source>
        <dbReference type="PROSITE" id="PS51534"/>
    </source>
</evidence>
<dbReference type="AlphaFoldDB" id="A0A6P8R6G5"/>
<dbReference type="Proteomes" id="UP000515159">
    <property type="component" value="Chromosome 3"/>
</dbReference>
<dbReference type="PANTHER" id="PTHR34257:SF2">
    <property type="entry name" value="E3 UBIQUITIN LIGASE TRAF3IP2"/>
    <property type="match status" value="1"/>
</dbReference>
<evidence type="ECO:0000256" key="1">
    <source>
        <dbReference type="SAM" id="MobiDB-lite"/>
    </source>
</evidence>
<gene>
    <name evidence="4" type="primary">TRAF3IP2</name>
</gene>
<dbReference type="PROSITE" id="PS51534">
    <property type="entry name" value="SEFIR"/>
    <property type="match status" value="1"/>
</dbReference>
<dbReference type="KEGG" id="gsh:117358199"/>
<dbReference type="OrthoDB" id="6021171at2759"/>
<feature type="compositionally biased region" description="Polar residues" evidence="1">
    <location>
        <begin position="108"/>
        <end position="119"/>
    </location>
</feature>
<dbReference type="GeneID" id="117358199"/>
<name>A0A6P8R6G5_GEOSA</name>
<proteinExistence type="predicted"/>
<dbReference type="GO" id="GO:0006959">
    <property type="term" value="P:humoral immune response"/>
    <property type="evidence" value="ECO:0007669"/>
    <property type="project" value="TreeGrafter"/>
</dbReference>
<evidence type="ECO:0000313" key="4">
    <source>
        <dbReference type="RefSeq" id="XP_033795718.1"/>
    </source>
</evidence>
<keyword evidence="3" id="KW-1185">Reference proteome</keyword>
<feature type="region of interest" description="Disordered" evidence="1">
    <location>
        <begin position="88"/>
        <end position="166"/>
    </location>
</feature>